<dbReference type="OrthoDB" id="338816at2759"/>
<proteinExistence type="predicted"/>
<keyword evidence="3" id="KW-1185">Reference proteome</keyword>
<dbReference type="Proteomes" id="UP000242791">
    <property type="component" value="Unassembled WGS sequence"/>
</dbReference>
<accession>A0A1J9Q0Q1</accession>
<dbReference type="STRING" id="1658174.A0A1J9Q0Q1"/>
<evidence type="ECO:0000313" key="3">
    <source>
        <dbReference type="Proteomes" id="UP000242791"/>
    </source>
</evidence>
<gene>
    <name evidence="2" type="ORF">ACJ73_10248</name>
</gene>
<feature type="region of interest" description="Disordered" evidence="1">
    <location>
        <begin position="71"/>
        <end position="199"/>
    </location>
</feature>
<sequence length="199" mass="21251">MPLNPPLKSWALPRLSALLPGLDENSLAQLLEYTCSLDAEQGAEHLRNILGDSARALEFIVGFGERWRRTGRTGKVGEMGGGAQGQREGRKPPPSASGPLISEYLPNVRSKAARGSGARRQQQLGQSSSSPSRNRPSASASTKSTTTTTTSNIADLTTAIAQLELTTNPSLSTLPTSPSSPRPRPKPNHQETPHPRFPP</sequence>
<reference evidence="2 3" key="1">
    <citation type="submission" date="2015-08" db="EMBL/GenBank/DDBJ databases">
        <title>Emmonsia species relationships and genome sequence.</title>
        <authorList>
            <person name="Cuomo C.A."/>
            <person name="Schwartz I.S."/>
            <person name="Kenyon C."/>
            <person name="De Hoog G.S."/>
            <person name="Govender N.P."/>
            <person name="Botha A."/>
            <person name="Moreno L."/>
            <person name="De Vries M."/>
            <person name="Munoz J.F."/>
            <person name="Stielow J.B."/>
        </authorList>
    </citation>
    <scope>NUCLEOTIDE SEQUENCE [LARGE SCALE GENOMIC DNA]</scope>
    <source>
        <strain evidence="2 3">EI222</strain>
    </source>
</reference>
<feature type="compositionally biased region" description="Basic and acidic residues" evidence="1">
    <location>
        <begin position="188"/>
        <end position="199"/>
    </location>
</feature>
<dbReference type="VEuPathDB" id="FungiDB:ACJ73_10248"/>
<evidence type="ECO:0000256" key="1">
    <source>
        <dbReference type="SAM" id="MobiDB-lite"/>
    </source>
</evidence>
<comment type="caution">
    <text evidence="2">The sequence shown here is derived from an EMBL/GenBank/DDBJ whole genome shotgun (WGS) entry which is preliminary data.</text>
</comment>
<dbReference type="AlphaFoldDB" id="A0A1J9Q0Q1"/>
<feature type="compositionally biased region" description="Low complexity" evidence="1">
    <location>
        <begin position="169"/>
        <end position="179"/>
    </location>
</feature>
<feature type="compositionally biased region" description="Low complexity" evidence="1">
    <location>
        <begin position="109"/>
        <end position="159"/>
    </location>
</feature>
<evidence type="ECO:0000313" key="2">
    <source>
        <dbReference type="EMBL" id="OJD09532.1"/>
    </source>
</evidence>
<protein>
    <submittedName>
        <fullName evidence="2">Uncharacterized protein</fullName>
    </submittedName>
</protein>
<organism evidence="2 3">
    <name type="scientific">Blastomyces percursus</name>
    <dbReference type="NCBI Taxonomy" id="1658174"/>
    <lineage>
        <taxon>Eukaryota</taxon>
        <taxon>Fungi</taxon>
        <taxon>Dikarya</taxon>
        <taxon>Ascomycota</taxon>
        <taxon>Pezizomycotina</taxon>
        <taxon>Eurotiomycetes</taxon>
        <taxon>Eurotiomycetidae</taxon>
        <taxon>Onygenales</taxon>
        <taxon>Ajellomycetaceae</taxon>
        <taxon>Blastomyces</taxon>
    </lineage>
</organism>
<dbReference type="EMBL" id="LGTZ01003591">
    <property type="protein sequence ID" value="OJD09532.1"/>
    <property type="molecule type" value="Genomic_DNA"/>
</dbReference>
<name>A0A1J9Q0Q1_9EURO</name>